<proteinExistence type="predicted"/>
<accession>A0A6G1KIC8</accession>
<keyword evidence="2" id="KW-1185">Reference proteome</keyword>
<dbReference type="AlphaFoldDB" id="A0A6G1KIC8"/>
<gene>
    <name evidence="1" type="ORF">K504DRAFT_207211</name>
</gene>
<sequence>MRLDMTEPISSVEMQHALTSLNDVIVEALNFTNTINDDCVVFLQEATASNSGDSKASLIFKTIISIAQAEKTELEHKKATSMKALGNDKSTWQQQLVSSLTKVAETRRMKTTFAEKVWALLEDEGARLRREINGSEEIENVSMNEDTGI</sequence>
<protein>
    <submittedName>
        <fullName evidence="1">Uncharacterized protein</fullName>
    </submittedName>
</protein>
<name>A0A6G1KIC8_9PLEO</name>
<dbReference type="Proteomes" id="UP000799428">
    <property type="component" value="Unassembled WGS sequence"/>
</dbReference>
<reference evidence="1" key="1">
    <citation type="journal article" date="2020" name="Stud. Mycol.">
        <title>101 Dothideomycetes genomes: a test case for predicting lifestyles and emergence of pathogens.</title>
        <authorList>
            <person name="Haridas S."/>
            <person name="Albert R."/>
            <person name="Binder M."/>
            <person name="Bloem J."/>
            <person name="Labutti K."/>
            <person name="Salamov A."/>
            <person name="Andreopoulos B."/>
            <person name="Baker S."/>
            <person name="Barry K."/>
            <person name="Bills G."/>
            <person name="Bluhm B."/>
            <person name="Cannon C."/>
            <person name="Castanera R."/>
            <person name="Culley D."/>
            <person name="Daum C."/>
            <person name="Ezra D."/>
            <person name="Gonzalez J."/>
            <person name="Henrissat B."/>
            <person name="Kuo A."/>
            <person name="Liang C."/>
            <person name="Lipzen A."/>
            <person name="Lutzoni F."/>
            <person name="Magnuson J."/>
            <person name="Mondo S."/>
            <person name="Nolan M."/>
            <person name="Ohm R."/>
            <person name="Pangilinan J."/>
            <person name="Park H.-J."/>
            <person name="Ramirez L."/>
            <person name="Alfaro M."/>
            <person name="Sun H."/>
            <person name="Tritt A."/>
            <person name="Yoshinaga Y."/>
            <person name="Zwiers L.-H."/>
            <person name="Turgeon B."/>
            <person name="Goodwin S."/>
            <person name="Spatafora J."/>
            <person name="Crous P."/>
            <person name="Grigoriev I."/>
        </authorList>
    </citation>
    <scope>NUCLEOTIDE SEQUENCE</scope>
    <source>
        <strain evidence="1">CBS 279.74</strain>
    </source>
</reference>
<evidence type="ECO:0000313" key="2">
    <source>
        <dbReference type="Proteomes" id="UP000799428"/>
    </source>
</evidence>
<evidence type="ECO:0000313" key="1">
    <source>
        <dbReference type="EMBL" id="KAF2712588.1"/>
    </source>
</evidence>
<organism evidence="1 2">
    <name type="scientific">Pleomassaria siparia CBS 279.74</name>
    <dbReference type="NCBI Taxonomy" id="1314801"/>
    <lineage>
        <taxon>Eukaryota</taxon>
        <taxon>Fungi</taxon>
        <taxon>Dikarya</taxon>
        <taxon>Ascomycota</taxon>
        <taxon>Pezizomycotina</taxon>
        <taxon>Dothideomycetes</taxon>
        <taxon>Pleosporomycetidae</taxon>
        <taxon>Pleosporales</taxon>
        <taxon>Pleomassariaceae</taxon>
        <taxon>Pleomassaria</taxon>
    </lineage>
</organism>
<dbReference type="EMBL" id="MU005766">
    <property type="protein sequence ID" value="KAF2712588.1"/>
    <property type="molecule type" value="Genomic_DNA"/>
</dbReference>